<dbReference type="AlphaFoldDB" id="A0AAD4TFZ8"/>
<feature type="compositionally biased region" description="Polar residues" evidence="11">
    <location>
        <begin position="558"/>
        <end position="567"/>
    </location>
</feature>
<dbReference type="FunFam" id="3.30.200.20:FF:000060">
    <property type="entry name" value="Serine/threonine-protein kinase isoform 1"/>
    <property type="match status" value="1"/>
</dbReference>
<evidence type="ECO:0000256" key="6">
    <source>
        <dbReference type="ARBA" id="ARBA00022777"/>
    </source>
</evidence>
<dbReference type="Pfam" id="PF14381">
    <property type="entry name" value="EDR1_CTR1_ARMC3_pept"/>
    <property type="match status" value="1"/>
</dbReference>
<evidence type="ECO:0000313" key="13">
    <source>
        <dbReference type="EMBL" id="KAI3955234.1"/>
    </source>
</evidence>
<evidence type="ECO:0000256" key="10">
    <source>
        <dbReference type="PROSITE-ProRule" id="PRU10141"/>
    </source>
</evidence>
<reference evidence="13" key="1">
    <citation type="submission" date="2022-04" db="EMBL/GenBank/DDBJ databases">
        <title>A functionally conserved STORR gene fusion in Papaver species that diverged 16.8 million years ago.</title>
        <authorList>
            <person name="Catania T."/>
        </authorList>
    </citation>
    <scope>NUCLEOTIDE SEQUENCE</scope>
    <source>
        <strain evidence="13">S-188037</strain>
    </source>
</reference>
<keyword evidence="14" id="KW-1185">Reference proteome</keyword>
<comment type="similarity">
    <text evidence="1">Belongs to the protein kinase superfamily. TKL Ser/Thr protein kinase family. RAF subfamily.</text>
</comment>
<dbReference type="GO" id="GO:0006950">
    <property type="term" value="P:response to stress"/>
    <property type="evidence" value="ECO:0007669"/>
    <property type="project" value="UniProtKB-ARBA"/>
</dbReference>
<dbReference type="SUPFAM" id="SSF56112">
    <property type="entry name" value="Protein kinase-like (PK-like)"/>
    <property type="match status" value="1"/>
</dbReference>
<comment type="catalytic activity">
    <reaction evidence="8">
        <text>L-threonyl-[protein] + ATP = O-phospho-L-threonyl-[protein] + ADP + H(+)</text>
        <dbReference type="Rhea" id="RHEA:46608"/>
        <dbReference type="Rhea" id="RHEA-COMP:11060"/>
        <dbReference type="Rhea" id="RHEA-COMP:11605"/>
        <dbReference type="ChEBI" id="CHEBI:15378"/>
        <dbReference type="ChEBI" id="CHEBI:30013"/>
        <dbReference type="ChEBI" id="CHEBI:30616"/>
        <dbReference type="ChEBI" id="CHEBI:61977"/>
        <dbReference type="ChEBI" id="CHEBI:456216"/>
        <dbReference type="EC" id="2.7.11.1"/>
    </reaction>
</comment>
<dbReference type="Pfam" id="PF07714">
    <property type="entry name" value="PK_Tyr_Ser-Thr"/>
    <property type="match status" value="1"/>
</dbReference>
<evidence type="ECO:0000256" key="1">
    <source>
        <dbReference type="ARBA" id="ARBA00010507"/>
    </source>
</evidence>
<evidence type="ECO:0000256" key="2">
    <source>
        <dbReference type="ARBA" id="ARBA00012513"/>
    </source>
</evidence>
<dbReference type="InterPro" id="IPR008271">
    <property type="entry name" value="Ser/Thr_kinase_AS"/>
</dbReference>
<evidence type="ECO:0000259" key="12">
    <source>
        <dbReference type="PROSITE" id="PS50011"/>
    </source>
</evidence>
<dbReference type="CDD" id="cd13999">
    <property type="entry name" value="STKc_MAP3K-like"/>
    <property type="match status" value="1"/>
</dbReference>
<dbReference type="InterPro" id="IPR051681">
    <property type="entry name" value="Ser/Thr_Kinases-Pseudokinases"/>
</dbReference>
<name>A0AAD4TFZ8_9MAGN</name>
<evidence type="ECO:0000256" key="4">
    <source>
        <dbReference type="ARBA" id="ARBA00022679"/>
    </source>
</evidence>
<accession>A0AAD4TFZ8</accession>
<organism evidence="13 14">
    <name type="scientific">Papaver atlanticum</name>
    <dbReference type="NCBI Taxonomy" id="357466"/>
    <lineage>
        <taxon>Eukaryota</taxon>
        <taxon>Viridiplantae</taxon>
        <taxon>Streptophyta</taxon>
        <taxon>Embryophyta</taxon>
        <taxon>Tracheophyta</taxon>
        <taxon>Spermatophyta</taxon>
        <taxon>Magnoliopsida</taxon>
        <taxon>Ranunculales</taxon>
        <taxon>Papaveraceae</taxon>
        <taxon>Papaveroideae</taxon>
        <taxon>Papaver</taxon>
    </lineage>
</organism>
<dbReference type="PROSITE" id="PS00108">
    <property type="entry name" value="PROTEIN_KINASE_ST"/>
    <property type="match status" value="1"/>
</dbReference>
<dbReference type="EMBL" id="JAJJMB010001778">
    <property type="protein sequence ID" value="KAI3955234.1"/>
    <property type="molecule type" value="Genomic_DNA"/>
</dbReference>
<comment type="catalytic activity">
    <reaction evidence="9">
        <text>L-seryl-[protein] + ATP = O-phospho-L-seryl-[protein] + ADP + H(+)</text>
        <dbReference type="Rhea" id="RHEA:17989"/>
        <dbReference type="Rhea" id="RHEA-COMP:9863"/>
        <dbReference type="Rhea" id="RHEA-COMP:11604"/>
        <dbReference type="ChEBI" id="CHEBI:15378"/>
        <dbReference type="ChEBI" id="CHEBI:29999"/>
        <dbReference type="ChEBI" id="CHEBI:30616"/>
        <dbReference type="ChEBI" id="CHEBI:83421"/>
        <dbReference type="ChEBI" id="CHEBI:456216"/>
        <dbReference type="EC" id="2.7.11.1"/>
    </reaction>
</comment>
<sequence length="934" mass="102369">MSKMKHLLRKLHIGNNNDNSDHQNRLGQNNQTSSGTDGGGGGGGGGGGTSSTTSTTSSVSSTNSALPTTRNDVILGNNHNNNNNTVDFNFFEEEFQVQLALAISASDPDGKFRGGGVGGGGGGGEDIELDHQIKAAQRISLGVLPCGGGSNVPVLETPVDILSLRYWNYNVVNYDEKVVDGFYDVYGTSFSSTQGKMPLLVDLQAVSTSDNIDYGVILVDRSVDPALQHLERRAFSLSMECQTSESDPIASGLVQKIADLVVETMGGPVADADEMIRRWIDRSYELRRTLNTIVLPLGCFDIGLSRHRALLFKVLADRINLPCRLVKGSYYTGTDEGAVNLIKIGYECEYIIDLMGAPGALIPAELPSNLEDSRADAISHATAVETARDSFLALDMIDLHFEDKSGIPGAPEVGGSESNEASGVGSHLIGKDVSPVQKQQTEVFEHEFGKLLPSLRKPREGVLGTKGKASSAQKMKVKDVSKYVISAAQNPEFAQKLHAVLLESGASPPPDLFSDIAPLGESEKQKVHAHTPFAEGEAMDTKDRSGKQKEDGAVHSYSPFTDNSGFRSSEPRYADDTDTDNQGDSCQNQKDGDHHVGGAQCCHGNAGRIVKTMETVETISSQDCQKCNAGAMLRHMETESHDLHMAVSSQNEWNSPVMDEVAEWEIPWEDIQTGERIGLGSYGEVYHADWNGTEVAVKKFLDQDLCGDALEQFRCEVRIMLRLRHPNVVLFMGAVTRPPNLSILTEFLPRGSLYRLLHRPNIHLDEKRRLRMALDVAKGMNYLHTSHPTIVHRDLKSPNLLVDKNWVVKVADFGLSRLKHHTYLSSKSTAGTPEWMAPEVLRNEPSNEKCDVYSFGVILWELTTLRMPWSGMNPMQVVGAVGFQNRRLEIPKVVDPAVAKIICDCWQNDPNLRPSFAQLMVLLKRQQRLIVEKP</sequence>
<feature type="binding site" evidence="10">
    <location>
        <position position="699"/>
    </location>
    <ligand>
        <name>ATP</name>
        <dbReference type="ChEBI" id="CHEBI:30616"/>
    </ligand>
</feature>
<dbReference type="InterPro" id="IPR055164">
    <property type="entry name" value="EDR1/CTR1/ARMC3-like_pept-like"/>
</dbReference>
<keyword evidence="5 10" id="KW-0547">Nucleotide-binding</keyword>
<dbReference type="PANTHER" id="PTHR44329">
    <property type="entry name" value="SERINE/THREONINE-PROTEIN KINASE TNNI3K-RELATED"/>
    <property type="match status" value="1"/>
</dbReference>
<evidence type="ECO:0000313" key="14">
    <source>
        <dbReference type="Proteomes" id="UP001202328"/>
    </source>
</evidence>
<dbReference type="PRINTS" id="PR00109">
    <property type="entry name" value="TYRKINASE"/>
</dbReference>
<dbReference type="Gene3D" id="1.10.510.10">
    <property type="entry name" value="Transferase(Phosphotransferase) domain 1"/>
    <property type="match status" value="1"/>
</dbReference>
<proteinExistence type="inferred from homology"/>
<feature type="compositionally biased region" description="Low complexity" evidence="11">
    <location>
        <begin position="50"/>
        <end position="62"/>
    </location>
</feature>
<dbReference type="Proteomes" id="UP001202328">
    <property type="component" value="Unassembled WGS sequence"/>
</dbReference>
<feature type="region of interest" description="Disordered" evidence="11">
    <location>
        <begin position="13"/>
        <end position="78"/>
    </location>
</feature>
<evidence type="ECO:0000256" key="11">
    <source>
        <dbReference type="SAM" id="MobiDB-lite"/>
    </source>
</evidence>
<dbReference type="PANTHER" id="PTHR44329:SF302">
    <property type="entry name" value="SERINE_THREONINE-PROTEIN KINASE SIS8-RELATED"/>
    <property type="match status" value="1"/>
</dbReference>
<feature type="compositionally biased region" description="Basic and acidic residues" evidence="11">
    <location>
        <begin position="539"/>
        <end position="553"/>
    </location>
</feature>
<evidence type="ECO:0000256" key="9">
    <source>
        <dbReference type="ARBA" id="ARBA00048679"/>
    </source>
</evidence>
<keyword evidence="3" id="KW-0723">Serine/threonine-protein kinase</keyword>
<feature type="compositionally biased region" description="Gly residues" evidence="11">
    <location>
        <begin position="36"/>
        <end position="49"/>
    </location>
</feature>
<dbReference type="Gene3D" id="3.30.200.20">
    <property type="entry name" value="Phosphorylase Kinase, domain 1"/>
    <property type="match status" value="1"/>
</dbReference>
<feature type="region of interest" description="Disordered" evidence="11">
    <location>
        <begin position="523"/>
        <end position="594"/>
    </location>
</feature>
<evidence type="ECO:0000256" key="3">
    <source>
        <dbReference type="ARBA" id="ARBA00022527"/>
    </source>
</evidence>
<dbReference type="InterPro" id="IPR001245">
    <property type="entry name" value="Ser-Thr/Tyr_kinase_cat_dom"/>
</dbReference>
<dbReference type="SMART" id="SM00220">
    <property type="entry name" value="S_TKc"/>
    <property type="match status" value="1"/>
</dbReference>
<comment type="caution">
    <text evidence="13">The sequence shown here is derived from an EMBL/GenBank/DDBJ whole genome shotgun (WGS) entry which is preliminary data.</text>
</comment>
<dbReference type="PROSITE" id="PS00107">
    <property type="entry name" value="PROTEIN_KINASE_ATP"/>
    <property type="match status" value="1"/>
</dbReference>
<dbReference type="InterPro" id="IPR017441">
    <property type="entry name" value="Protein_kinase_ATP_BS"/>
</dbReference>
<keyword evidence="4" id="KW-0808">Transferase</keyword>
<feature type="domain" description="Protein kinase" evidence="12">
    <location>
        <begin position="671"/>
        <end position="929"/>
    </location>
</feature>
<dbReference type="PROSITE" id="PS50011">
    <property type="entry name" value="PROTEIN_KINASE_DOM"/>
    <property type="match status" value="1"/>
</dbReference>
<evidence type="ECO:0000256" key="8">
    <source>
        <dbReference type="ARBA" id="ARBA00047899"/>
    </source>
</evidence>
<protein>
    <recommendedName>
        <fullName evidence="2">non-specific serine/threonine protein kinase</fullName>
        <ecNumber evidence="2">2.7.11.1</ecNumber>
    </recommendedName>
</protein>
<evidence type="ECO:0000256" key="5">
    <source>
        <dbReference type="ARBA" id="ARBA00022741"/>
    </source>
</evidence>
<dbReference type="GO" id="GO:0004674">
    <property type="term" value="F:protein serine/threonine kinase activity"/>
    <property type="evidence" value="ECO:0007669"/>
    <property type="project" value="UniProtKB-KW"/>
</dbReference>
<dbReference type="FunFam" id="1.10.510.10:FF:000193">
    <property type="entry name" value="Serine/threonine-protein kinase CTR1"/>
    <property type="match status" value="1"/>
</dbReference>
<keyword evidence="6" id="KW-0418">Kinase</keyword>
<dbReference type="InterPro" id="IPR000719">
    <property type="entry name" value="Prot_kinase_dom"/>
</dbReference>
<gene>
    <name evidence="13" type="ORF">MKW98_020867</name>
</gene>
<dbReference type="GO" id="GO:0010182">
    <property type="term" value="P:sugar mediated signaling pathway"/>
    <property type="evidence" value="ECO:0007669"/>
    <property type="project" value="UniProtKB-ARBA"/>
</dbReference>
<dbReference type="EC" id="2.7.11.1" evidence="2"/>
<dbReference type="GO" id="GO:0005524">
    <property type="term" value="F:ATP binding"/>
    <property type="evidence" value="ECO:0007669"/>
    <property type="project" value="UniProtKB-UniRule"/>
</dbReference>
<keyword evidence="7 10" id="KW-0067">ATP-binding</keyword>
<dbReference type="InterPro" id="IPR011009">
    <property type="entry name" value="Kinase-like_dom_sf"/>
</dbReference>
<evidence type="ECO:0000256" key="7">
    <source>
        <dbReference type="ARBA" id="ARBA00022840"/>
    </source>
</evidence>